<name>A0A371XAN7_9HYPH</name>
<comment type="caution">
    <text evidence="1">The sequence shown here is derived from an EMBL/GenBank/DDBJ whole genome shotgun (WGS) entry which is preliminary data.</text>
</comment>
<organism evidence="1 2">
    <name type="scientific">Fulvimarina endophytica</name>
    <dbReference type="NCBI Taxonomy" id="2293836"/>
    <lineage>
        <taxon>Bacteria</taxon>
        <taxon>Pseudomonadati</taxon>
        <taxon>Pseudomonadota</taxon>
        <taxon>Alphaproteobacteria</taxon>
        <taxon>Hyphomicrobiales</taxon>
        <taxon>Aurantimonadaceae</taxon>
        <taxon>Fulvimarina</taxon>
    </lineage>
</organism>
<reference evidence="1 2" key="1">
    <citation type="submission" date="2018-08" db="EMBL/GenBank/DDBJ databases">
        <title>Fulvimarina sp. 85, whole genome shotgun sequence.</title>
        <authorList>
            <person name="Tuo L."/>
        </authorList>
    </citation>
    <scope>NUCLEOTIDE SEQUENCE [LARGE SCALE GENOMIC DNA]</scope>
    <source>
        <strain evidence="1 2">85</strain>
    </source>
</reference>
<accession>A0A371XAN7</accession>
<dbReference type="InterPro" id="IPR009409">
    <property type="entry name" value="DUF1059"/>
</dbReference>
<dbReference type="RefSeq" id="WP_116681502.1">
    <property type="nucleotide sequence ID" value="NZ_QURL01000001.1"/>
</dbReference>
<dbReference type="AlphaFoldDB" id="A0A371XAN7"/>
<dbReference type="OrthoDB" id="7950435at2"/>
<dbReference type="Pfam" id="PF06348">
    <property type="entry name" value="DUF1059"/>
    <property type="match status" value="1"/>
</dbReference>
<dbReference type="Proteomes" id="UP000264310">
    <property type="component" value="Unassembled WGS sequence"/>
</dbReference>
<proteinExistence type="predicted"/>
<sequence>MYELNCAGIIPGCGRVIRADDKSEVFARAVTQARRMGYKRIPTQMLDRFREDMIEIHDKPMRAAG</sequence>
<dbReference type="EMBL" id="QURL01000001">
    <property type="protein sequence ID" value="RFC66252.1"/>
    <property type="molecule type" value="Genomic_DNA"/>
</dbReference>
<protein>
    <submittedName>
        <fullName evidence="1">DUF1059 domain-containing protein</fullName>
    </submittedName>
</protein>
<evidence type="ECO:0000313" key="2">
    <source>
        <dbReference type="Proteomes" id="UP000264310"/>
    </source>
</evidence>
<evidence type="ECO:0000313" key="1">
    <source>
        <dbReference type="EMBL" id="RFC66252.1"/>
    </source>
</evidence>
<keyword evidence="2" id="KW-1185">Reference proteome</keyword>
<gene>
    <name evidence="1" type="ORF">DYI37_02005</name>
</gene>